<keyword evidence="7" id="KW-1185">Reference proteome</keyword>
<comment type="caution">
    <text evidence="6">The sequence shown here is derived from an EMBL/GenBank/DDBJ whole genome shotgun (WGS) entry which is preliminary data.</text>
</comment>
<dbReference type="GO" id="GO:0016787">
    <property type="term" value="F:hydrolase activity"/>
    <property type="evidence" value="ECO:0007669"/>
    <property type="project" value="InterPro"/>
</dbReference>
<keyword evidence="4" id="KW-0732">Signal</keyword>
<proteinExistence type="inferred from homology"/>
<dbReference type="InterPro" id="IPR032465">
    <property type="entry name" value="ACMSD"/>
</dbReference>
<feature type="signal peptide" evidence="4">
    <location>
        <begin position="1"/>
        <end position="23"/>
    </location>
</feature>
<dbReference type="SUPFAM" id="SSF51556">
    <property type="entry name" value="Metallo-dependent hydrolases"/>
    <property type="match status" value="1"/>
</dbReference>
<dbReference type="GO" id="GO:0005829">
    <property type="term" value="C:cytosol"/>
    <property type="evidence" value="ECO:0007669"/>
    <property type="project" value="TreeGrafter"/>
</dbReference>
<dbReference type="Gene3D" id="3.20.20.140">
    <property type="entry name" value="Metal-dependent hydrolases"/>
    <property type="match status" value="1"/>
</dbReference>
<evidence type="ECO:0000313" key="7">
    <source>
        <dbReference type="Proteomes" id="UP000521872"/>
    </source>
</evidence>
<reference evidence="6 7" key="1">
    <citation type="submission" date="2019-12" db="EMBL/GenBank/DDBJ databases">
        <authorList>
            <person name="Floudas D."/>
            <person name="Bentzer J."/>
            <person name="Ahren D."/>
            <person name="Johansson T."/>
            <person name="Persson P."/>
            <person name="Tunlid A."/>
        </authorList>
    </citation>
    <scope>NUCLEOTIDE SEQUENCE [LARGE SCALE GENOMIC DNA]</scope>
    <source>
        <strain evidence="6 7">CBS 102.39</strain>
    </source>
</reference>
<evidence type="ECO:0000256" key="3">
    <source>
        <dbReference type="RuleBase" id="RU366045"/>
    </source>
</evidence>
<evidence type="ECO:0000259" key="5">
    <source>
        <dbReference type="Pfam" id="PF04909"/>
    </source>
</evidence>
<dbReference type="Proteomes" id="UP000521872">
    <property type="component" value="Unassembled WGS sequence"/>
</dbReference>
<evidence type="ECO:0000256" key="2">
    <source>
        <dbReference type="ARBA" id="ARBA00023239"/>
    </source>
</evidence>
<dbReference type="InterPro" id="IPR032466">
    <property type="entry name" value="Metal_Hydrolase"/>
</dbReference>
<keyword evidence="1 3" id="KW-0210">Decarboxylase</keyword>
<keyword evidence="2 3" id="KW-0456">Lyase</keyword>
<comment type="similarity">
    <text evidence="3">Belongs to the metallo-dependent hydrolases superfamily.</text>
</comment>
<dbReference type="PANTHER" id="PTHR21240:SF32">
    <property type="entry name" value="AMIDOHYDROLASE-RELATED DOMAIN-CONTAINING PROTEIN"/>
    <property type="match status" value="1"/>
</dbReference>
<dbReference type="EMBL" id="JAACJL010000031">
    <property type="protein sequence ID" value="KAF4616626.1"/>
    <property type="molecule type" value="Genomic_DNA"/>
</dbReference>
<dbReference type="Pfam" id="PF04909">
    <property type="entry name" value="Amidohydro_2"/>
    <property type="match status" value="1"/>
</dbReference>
<evidence type="ECO:0000313" key="6">
    <source>
        <dbReference type="EMBL" id="KAF4616626.1"/>
    </source>
</evidence>
<dbReference type="GO" id="GO:0016831">
    <property type="term" value="F:carboxy-lyase activity"/>
    <property type="evidence" value="ECO:0007669"/>
    <property type="project" value="UniProtKB-KW"/>
</dbReference>
<feature type="chain" id="PRO_5034188310" description="Amidohydrolase-related domain-containing protein" evidence="4">
    <location>
        <begin position="24"/>
        <end position="371"/>
    </location>
</feature>
<sequence length="371" mass="41288">MKTSTLFSIFAAVALSKFSVVVAQEESNITATILSNAAADDIDLSVLEILPEAFAEIEEVYVNGTLEESTASKRSLGRFARRATPNNIVDSHAHVSPAWYKALYPEIGGAEVPDWTMQDQLAFMEGQGIQRAIFSFSTPGPLVWPSSKVLTVALARLLNEQAAAYCRAYPGRFSFYAQVPLPYTTETIHEAKYAIEKLGAVGIWVQSNIDGKYLGDASFKPFFQTVNSWAGRQIIYIHPAVPVLKIRNQVYDANPTPYIAGKIEFYFETARTLMDLTLTETIHNFTNIHYVIPHLGGAFPSTVDRILKSYPTIYNSSFEIFSTRFWWDSAGPTFFHQVSGLLGIGVPSSQILYGTDFPYALSRPKRDPWPP</sequence>
<dbReference type="PANTHER" id="PTHR21240">
    <property type="entry name" value="2-AMINO-3-CARBOXYLMUCONATE-6-SEMIALDEHYDE DECARBOXYLASE"/>
    <property type="match status" value="1"/>
</dbReference>
<dbReference type="GO" id="GO:0019748">
    <property type="term" value="P:secondary metabolic process"/>
    <property type="evidence" value="ECO:0007669"/>
    <property type="project" value="TreeGrafter"/>
</dbReference>
<accession>A0A8H4QTL3</accession>
<feature type="domain" description="Amidohydrolase-related" evidence="5">
    <location>
        <begin position="89"/>
        <end position="364"/>
    </location>
</feature>
<name>A0A8H4QTL3_9AGAR</name>
<organism evidence="6 7">
    <name type="scientific">Agrocybe pediades</name>
    <dbReference type="NCBI Taxonomy" id="84607"/>
    <lineage>
        <taxon>Eukaryota</taxon>
        <taxon>Fungi</taxon>
        <taxon>Dikarya</taxon>
        <taxon>Basidiomycota</taxon>
        <taxon>Agaricomycotina</taxon>
        <taxon>Agaricomycetes</taxon>
        <taxon>Agaricomycetidae</taxon>
        <taxon>Agaricales</taxon>
        <taxon>Agaricineae</taxon>
        <taxon>Strophariaceae</taxon>
        <taxon>Agrocybe</taxon>
    </lineage>
</organism>
<dbReference type="InterPro" id="IPR006680">
    <property type="entry name" value="Amidohydro-rel"/>
</dbReference>
<protein>
    <recommendedName>
        <fullName evidence="5">Amidohydrolase-related domain-containing protein</fullName>
    </recommendedName>
</protein>
<evidence type="ECO:0000256" key="4">
    <source>
        <dbReference type="SAM" id="SignalP"/>
    </source>
</evidence>
<evidence type="ECO:0000256" key="1">
    <source>
        <dbReference type="ARBA" id="ARBA00022793"/>
    </source>
</evidence>
<gene>
    <name evidence="6" type="ORF">D9613_008791</name>
</gene>
<dbReference type="AlphaFoldDB" id="A0A8H4QTL3"/>